<sequence length="70" mass="7917">MWLWDFGSLNIRQGNGASVVVRAGESPAHGEGKQLIFFNAIEGKCERHYEKSRESVKQSDRAKQENELPV</sequence>
<evidence type="ECO:0000313" key="3">
    <source>
        <dbReference type="Proteomes" id="UP000600214"/>
    </source>
</evidence>
<comment type="caution">
    <text evidence="2">The sequence shown here is derived from an EMBL/GenBank/DDBJ whole genome shotgun (WGS) entry which is preliminary data.</text>
</comment>
<evidence type="ECO:0000313" key="2">
    <source>
        <dbReference type="EMBL" id="GGH24904.1"/>
    </source>
</evidence>
<protein>
    <submittedName>
        <fullName evidence="2">Uncharacterized protein</fullName>
    </submittedName>
</protein>
<evidence type="ECO:0000256" key="1">
    <source>
        <dbReference type="SAM" id="MobiDB-lite"/>
    </source>
</evidence>
<reference evidence="3" key="1">
    <citation type="journal article" date="2019" name="Int. J. Syst. Evol. Microbiol.">
        <title>The Global Catalogue of Microorganisms (GCM) 10K type strain sequencing project: providing services to taxonomists for standard genome sequencing and annotation.</title>
        <authorList>
            <consortium name="The Broad Institute Genomics Platform"/>
            <consortium name="The Broad Institute Genome Sequencing Center for Infectious Disease"/>
            <person name="Wu L."/>
            <person name="Ma J."/>
        </authorList>
    </citation>
    <scope>NUCLEOTIDE SEQUENCE [LARGE SCALE GENOMIC DNA]</scope>
    <source>
        <strain evidence="3">CGMCC 1.15288</strain>
    </source>
</reference>
<organism evidence="2 3">
    <name type="scientific">Dyadobacter endophyticus</name>
    <dbReference type="NCBI Taxonomy" id="1749036"/>
    <lineage>
        <taxon>Bacteria</taxon>
        <taxon>Pseudomonadati</taxon>
        <taxon>Bacteroidota</taxon>
        <taxon>Cytophagia</taxon>
        <taxon>Cytophagales</taxon>
        <taxon>Spirosomataceae</taxon>
        <taxon>Dyadobacter</taxon>
    </lineage>
</organism>
<keyword evidence="3" id="KW-1185">Reference proteome</keyword>
<gene>
    <name evidence="2" type="ORF">GCM10007423_08720</name>
</gene>
<feature type="region of interest" description="Disordered" evidence="1">
    <location>
        <begin position="49"/>
        <end position="70"/>
    </location>
</feature>
<dbReference type="Proteomes" id="UP000600214">
    <property type="component" value="Unassembled WGS sequence"/>
</dbReference>
<proteinExistence type="predicted"/>
<accession>A0ABQ1YHW7</accession>
<name>A0ABQ1YHW7_9BACT</name>
<dbReference type="EMBL" id="BMIA01000001">
    <property type="protein sequence ID" value="GGH24904.1"/>
    <property type="molecule type" value="Genomic_DNA"/>
</dbReference>